<protein>
    <submittedName>
        <fullName evidence="3">WGS project CCBQ000000000 data, contig 00104</fullName>
    </submittedName>
</protein>
<feature type="compositionally biased region" description="Low complexity" evidence="1">
    <location>
        <begin position="1"/>
        <end position="20"/>
    </location>
</feature>
<dbReference type="AlphaFoldDB" id="A0A0A8L5V3"/>
<organism evidence="3 4">
    <name type="scientific">Kluyveromyces dobzhanskii CBS 2104</name>
    <dbReference type="NCBI Taxonomy" id="1427455"/>
    <lineage>
        <taxon>Eukaryota</taxon>
        <taxon>Fungi</taxon>
        <taxon>Dikarya</taxon>
        <taxon>Ascomycota</taxon>
        <taxon>Saccharomycotina</taxon>
        <taxon>Saccharomycetes</taxon>
        <taxon>Saccharomycetales</taxon>
        <taxon>Saccharomycetaceae</taxon>
        <taxon>Kluyveromyces</taxon>
    </lineage>
</organism>
<accession>A0A0A8L5V3</accession>
<name>A0A0A8L5V3_9SACH</name>
<comment type="caution">
    <text evidence="3">The sequence shown here is derived from an EMBL/GenBank/DDBJ whole genome shotgun (WGS) entry which is preliminary data.</text>
</comment>
<feature type="transmembrane region" description="Helical" evidence="2">
    <location>
        <begin position="50"/>
        <end position="73"/>
    </location>
</feature>
<evidence type="ECO:0000256" key="2">
    <source>
        <dbReference type="SAM" id="Phobius"/>
    </source>
</evidence>
<feature type="transmembrane region" description="Helical" evidence="2">
    <location>
        <begin position="93"/>
        <end position="111"/>
    </location>
</feature>
<evidence type="ECO:0000256" key="1">
    <source>
        <dbReference type="SAM" id="MobiDB-lite"/>
    </source>
</evidence>
<evidence type="ECO:0000313" key="4">
    <source>
        <dbReference type="Proteomes" id="UP000031516"/>
    </source>
</evidence>
<keyword evidence="4" id="KW-1185">Reference proteome</keyword>
<keyword evidence="2" id="KW-0812">Transmembrane</keyword>
<dbReference type="Proteomes" id="UP000031516">
    <property type="component" value="Unassembled WGS sequence"/>
</dbReference>
<sequence>MPLQSQEGSSSLSPSFSSSRLHQRSSRSRSTSVEEPNSENDKPQYITANLIVSAFVLVLSCGIIFLLGVNIVIQYRTTNWNYWPKALLKMTYIVLSVLSIYIINRFNVYFFRLMNNRDTSNAYASIPQLEPIQMRSGV</sequence>
<reference evidence="3 4" key="1">
    <citation type="submission" date="2014-03" db="EMBL/GenBank/DDBJ databases">
        <title>The genome of Kluyveromyces dobzhanskii.</title>
        <authorList>
            <person name="Nystedt B."/>
            <person name="Astrom S."/>
        </authorList>
    </citation>
    <scope>NUCLEOTIDE SEQUENCE [LARGE SCALE GENOMIC DNA]</scope>
    <source>
        <strain evidence="3 4">CBS 2104</strain>
    </source>
</reference>
<gene>
    <name evidence="3" type="ORF">KLDO_g1914</name>
</gene>
<dbReference type="OrthoDB" id="4064992at2759"/>
<keyword evidence="2" id="KW-1133">Transmembrane helix</keyword>
<feature type="region of interest" description="Disordered" evidence="1">
    <location>
        <begin position="1"/>
        <end position="41"/>
    </location>
</feature>
<keyword evidence="2" id="KW-0472">Membrane</keyword>
<proteinExistence type="predicted"/>
<evidence type="ECO:0000313" key="3">
    <source>
        <dbReference type="EMBL" id="CDO93620.1"/>
    </source>
</evidence>
<dbReference type="EMBL" id="CCBQ010000026">
    <property type="protein sequence ID" value="CDO93620.1"/>
    <property type="molecule type" value="Genomic_DNA"/>
</dbReference>